<reference evidence="2" key="1">
    <citation type="journal article" date="2019" name="Int. J. Syst. Evol. Microbiol.">
        <title>The Global Catalogue of Microorganisms (GCM) 10K type strain sequencing project: providing services to taxonomists for standard genome sequencing and annotation.</title>
        <authorList>
            <consortium name="The Broad Institute Genomics Platform"/>
            <consortium name="The Broad Institute Genome Sequencing Center for Infectious Disease"/>
            <person name="Wu L."/>
            <person name="Ma J."/>
        </authorList>
    </citation>
    <scope>NUCLEOTIDE SEQUENCE [LARGE SCALE GENOMIC DNA]</scope>
    <source>
        <strain evidence="2">CCM 8490</strain>
    </source>
</reference>
<evidence type="ECO:0000313" key="1">
    <source>
        <dbReference type="EMBL" id="GGG63726.1"/>
    </source>
</evidence>
<comment type="caution">
    <text evidence="1">The sequence shown here is derived from an EMBL/GenBank/DDBJ whole genome shotgun (WGS) entry which is preliminary data.</text>
</comment>
<dbReference type="EMBL" id="BMCW01000007">
    <property type="protein sequence ID" value="GGG63726.1"/>
    <property type="molecule type" value="Genomic_DNA"/>
</dbReference>
<organism evidence="1 2">
    <name type="scientific">Epilithonimonas arachidiradicis</name>
    <dbReference type="NCBI Taxonomy" id="1617282"/>
    <lineage>
        <taxon>Bacteria</taxon>
        <taxon>Pseudomonadati</taxon>
        <taxon>Bacteroidota</taxon>
        <taxon>Flavobacteriia</taxon>
        <taxon>Flavobacteriales</taxon>
        <taxon>Weeksellaceae</taxon>
        <taxon>Chryseobacterium group</taxon>
        <taxon>Epilithonimonas</taxon>
    </lineage>
</organism>
<sequence length="85" mass="10265">MIKGFYTEKQIIMQFIDFTKEHFRRPENTNKFLLDIPRDEVGFSEIDIHEKKDNDSYEEADYEIIDDMDKITIIMRSPADIRVNF</sequence>
<dbReference type="Proteomes" id="UP000658202">
    <property type="component" value="Unassembled WGS sequence"/>
</dbReference>
<protein>
    <submittedName>
        <fullName evidence="1">Uncharacterized protein</fullName>
    </submittedName>
</protein>
<gene>
    <name evidence="1" type="ORF">GCM10007332_27390</name>
</gene>
<keyword evidence="2" id="KW-1185">Reference proteome</keyword>
<proteinExistence type="predicted"/>
<name>A0ABQ1X9V9_9FLAO</name>
<accession>A0ABQ1X9V9</accession>
<evidence type="ECO:0000313" key="2">
    <source>
        <dbReference type="Proteomes" id="UP000658202"/>
    </source>
</evidence>